<dbReference type="OrthoDB" id="2453381at2"/>
<name>A0A4R6U4R6_9BACI</name>
<dbReference type="RefSeq" id="WP_133579348.1">
    <property type="nucleotide sequence ID" value="NZ_SNYJ01000003.1"/>
</dbReference>
<sequence length="94" mass="10674">MSALDLGTYIDQLNGRGFRFTHSDIMFIHFAQKYTDANDAVMIYALELVLSLKFSFDSSFYIALVEQLLENKVSSKKDAIALAKKLGLYDRLLT</sequence>
<organism evidence="1 2">
    <name type="scientific">Aureibacillus halotolerans</name>
    <dbReference type="NCBI Taxonomy" id="1508390"/>
    <lineage>
        <taxon>Bacteria</taxon>
        <taxon>Bacillati</taxon>
        <taxon>Bacillota</taxon>
        <taxon>Bacilli</taxon>
        <taxon>Bacillales</taxon>
        <taxon>Bacillaceae</taxon>
        <taxon>Aureibacillus</taxon>
    </lineage>
</organism>
<evidence type="ECO:0000313" key="2">
    <source>
        <dbReference type="Proteomes" id="UP000295632"/>
    </source>
</evidence>
<dbReference type="Pfam" id="PF19618">
    <property type="entry name" value="DUF6123"/>
    <property type="match status" value="1"/>
</dbReference>
<dbReference type="InterPro" id="IPR046126">
    <property type="entry name" value="DUF6123"/>
</dbReference>
<gene>
    <name evidence="1" type="ORF">EV213_10347</name>
</gene>
<evidence type="ECO:0000313" key="1">
    <source>
        <dbReference type="EMBL" id="TDQ41470.1"/>
    </source>
</evidence>
<reference evidence="1 2" key="1">
    <citation type="submission" date="2019-03" db="EMBL/GenBank/DDBJ databases">
        <title>Genomic Encyclopedia of Type Strains, Phase IV (KMG-IV): sequencing the most valuable type-strain genomes for metagenomic binning, comparative biology and taxonomic classification.</title>
        <authorList>
            <person name="Goeker M."/>
        </authorList>
    </citation>
    <scope>NUCLEOTIDE SEQUENCE [LARGE SCALE GENOMIC DNA]</scope>
    <source>
        <strain evidence="1 2">DSM 28697</strain>
    </source>
</reference>
<dbReference type="EMBL" id="SNYJ01000003">
    <property type="protein sequence ID" value="TDQ41470.1"/>
    <property type="molecule type" value="Genomic_DNA"/>
</dbReference>
<protein>
    <submittedName>
        <fullName evidence="1">Uncharacterized protein</fullName>
    </submittedName>
</protein>
<comment type="caution">
    <text evidence="1">The sequence shown here is derived from an EMBL/GenBank/DDBJ whole genome shotgun (WGS) entry which is preliminary data.</text>
</comment>
<dbReference type="AlphaFoldDB" id="A0A4R6U4R6"/>
<keyword evidence="2" id="KW-1185">Reference proteome</keyword>
<accession>A0A4R6U4R6</accession>
<dbReference type="Proteomes" id="UP000295632">
    <property type="component" value="Unassembled WGS sequence"/>
</dbReference>
<proteinExistence type="predicted"/>